<evidence type="ECO:0000313" key="1">
    <source>
        <dbReference type="EMBL" id="KKL68425.1"/>
    </source>
</evidence>
<organism evidence="1">
    <name type="scientific">marine sediment metagenome</name>
    <dbReference type="NCBI Taxonomy" id="412755"/>
    <lineage>
        <taxon>unclassified sequences</taxon>
        <taxon>metagenomes</taxon>
        <taxon>ecological metagenomes</taxon>
    </lineage>
</organism>
<accession>A0A0F9GG71</accession>
<dbReference type="AlphaFoldDB" id="A0A0F9GG71"/>
<comment type="caution">
    <text evidence="1">The sequence shown here is derived from an EMBL/GenBank/DDBJ whole genome shotgun (WGS) entry which is preliminary data.</text>
</comment>
<protein>
    <submittedName>
        <fullName evidence="1">Uncharacterized protein</fullName>
    </submittedName>
</protein>
<sequence length="72" mass="8377">MHTELSGENIEALCVFSKRIAKAFDKNRSSHVMFFMQQAFDDLYEDGLSWNDTEQLLSNIITICELRDFLKA</sequence>
<name>A0A0F9GG71_9ZZZZ</name>
<proteinExistence type="predicted"/>
<gene>
    <name evidence="1" type="ORF">LCGC14_2125140</name>
</gene>
<dbReference type="EMBL" id="LAZR01026535">
    <property type="protein sequence ID" value="KKL68425.1"/>
    <property type="molecule type" value="Genomic_DNA"/>
</dbReference>
<reference evidence="1" key="1">
    <citation type="journal article" date="2015" name="Nature">
        <title>Complex archaea that bridge the gap between prokaryotes and eukaryotes.</title>
        <authorList>
            <person name="Spang A."/>
            <person name="Saw J.H."/>
            <person name="Jorgensen S.L."/>
            <person name="Zaremba-Niedzwiedzka K."/>
            <person name="Martijn J."/>
            <person name="Lind A.E."/>
            <person name="van Eijk R."/>
            <person name="Schleper C."/>
            <person name="Guy L."/>
            <person name="Ettema T.J."/>
        </authorList>
    </citation>
    <scope>NUCLEOTIDE SEQUENCE</scope>
</reference>